<reference evidence="2 3" key="1">
    <citation type="journal article" date="2018" name="Genome Announc.">
        <title>Ignatzschineria cameli sp. nov., isolated from necrotic foot tissue of dromedaries (Camelus dromedarius) and associated maggots (Wohlfahrtia species) in Dubai.</title>
        <authorList>
            <person name="Tsang C.C."/>
            <person name="Tang J.Y."/>
            <person name="Fong J.Y."/>
            <person name="Kinne J."/>
            <person name="Lee H.H."/>
            <person name="Joseph M."/>
            <person name="Jose S."/>
            <person name="Schuster R.K."/>
            <person name="Tang Y."/>
            <person name="Sivakumar S."/>
            <person name="Chen J.H."/>
            <person name="Teng J.L."/>
            <person name="Lau S.K."/>
            <person name="Wernery U."/>
            <person name="Woo P.C."/>
        </authorList>
    </citation>
    <scope>NUCLEOTIDE SEQUENCE [LARGE SCALE GENOMIC DNA]</scope>
    <source>
        <strain evidence="2 3">KCTC 22643</strain>
    </source>
</reference>
<organism evidence="2 3">
    <name type="scientific">Ignatzschineria indica</name>
    <dbReference type="NCBI Taxonomy" id="472583"/>
    <lineage>
        <taxon>Bacteria</taxon>
        <taxon>Pseudomonadati</taxon>
        <taxon>Pseudomonadota</taxon>
        <taxon>Gammaproteobacteria</taxon>
        <taxon>Cardiobacteriales</taxon>
        <taxon>Ignatzschineriaceae</taxon>
        <taxon>Ignatzschineria</taxon>
    </lineage>
</organism>
<accession>A0A2U2APR4</accession>
<feature type="transmembrane region" description="Helical" evidence="1">
    <location>
        <begin position="167"/>
        <end position="190"/>
    </location>
</feature>
<keyword evidence="1" id="KW-0812">Transmembrane</keyword>
<feature type="transmembrane region" description="Helical" evidence="1">
    <location>
        <begin position="62"/>
        <end position="84"/>
    </location>
</feature>
<dbReference type="AlphaFoldDB" id="A0A2U2APR4"/>
<dbReference type="Pfam" id="PF03956">
    <property type="entry name" value="Lys_export"/>
    <property type="match status" value="1"/>
</dbReference>
<dbReference type="GO" id="GO:0005886">
    <property type="term" value="C:plasma membrane"/>
    <property type="evidence" value="ECO:0007669"/>
    <property type="project" value="TreeGrafter"/>
</dbReference>
<feature type="transmembrane region" description="Helical" evidence="1">
    <location>
        <begin position="105"/>
        <end position="130"/>
    </location>
</feature>
<dbReference type="InterPro" id="IPR005642">
    <property type="entry name" value="LysO"/>
</dbReference>
<dbReference type="PANTHER" id="PTHR35804">
    <property type="entry name" value="LYSINE EXPORTER LYSO"/>
    <property type="match status" value="1"/>
</dbReference>
<evidence type="ECO:0000313" key="3">
    <source>
        <dbReference type="Proteomes" id="UP000244948"/>
    </source>
</evidence>
<evidence type="ECO:0008006" key="4">
    <source>
        <dbReference type="Google" id="ProtNLM"/>
    </source>
</evidence>
<feature type="transmembrane region" description="Helical" evidence="1">
    <location>
        <begin position="235"/>
        <end position="256"/>
    </location>
</feature>
<dbReference type="EMBL" id="QEWR01000002">
    <property type="protein sequence ID" value="PWD85128.1"/>
    <property type="molecule type" value="Genomic_DNA"/>
</dbReference>
<feature type="transmembrane region" description="Helical" evidence="1">
    <location>
        <begin position="6"/>
        <end position="21"/>
    </location>
</feature>
<feature type="transmembrane region" description="Helical" evidence="1">
    <location>
        <begin position="33"/>
        <end position="56"/>
    </location>
</feature>
<name>A0A2U2APR4_9GAMM</name>
<proteinExistence type="predicted"/>
<dbReference type="PANTHER" id="PTHR35804:SF1">
    <property type="entry name" value="LYSINE EXPORTER LYSO"/>
    <property type="match status" value="1"/>
</dbReference>
<feature type="transmembrane region" description="Helical" evidence="1">
    <location>
        <begin position="136"/>
        <end position="155"/>
    </location>
</feature>
<dbReference type="Proteomes" id="UP000244948">
    <property type="component" value="Unassembled WGS sequence"/>
</dbReference>
<sequence>MMLQTLTWVLLPLLIGFAIPLKKRALIKLVDHLLISLIYIILFIMGLNLAAIPDLWHQLQSIFGKTLLFIVLILGLNMIALIFLDKQLPFPLKPGSVKKESTWKALLGSSKLIGAIILGLIVGLIANQYIYLPEHLAEIALMILLACVGLQLRASGVHLKAVLLNRYGLILSFFFILSSFAGGIIAALILQMPITHGLAISSGFGWYSLSTIILQDAHGPILGSIAFFNDLFREFFAFMVIPLLMARYPLTAVGSGGATSLDFVLPVIQRTGGAQVVPIAISFGFITNILAPIFLVFFANL</sequence>
<dbReference type="GO" id="GO:0015661">
    <property type="term" value="F:L-lysine efflux transmembrane transporter activity"/>
    <property type="evidence" value="ECO:0007669"/>
    <property type="project" value="InterPro"/>
</dbReference>
<gene>
    <name evidence="2" type="ORF">DC082_03695</name>
</gene>
<evidence type="ECO:0000256" key="1">
    <source>
        <dbReference type="SAM" id="Phobius"/>
    </source>
</evidence>
<protein>
    <recommendedName>
        <fullName evidence="4">Lysine exporter LysO family protein</fullName>
    </recommendedName>
</protein>
<evidence type="ECO:0000313" key="2">
    <source>
        <dbReference type="EMBL" id="PWD85128.1"/>
    </source>
</evidence>
<keyword evidence="3" id="KW-1185">Reference proteome</keyword>
<feature type="transmembrane region" description="Helical" evidence="1">
    <location>
        <begin position="276"/>
        <end position="299"/>
    </location>
</feature>
<comment type="caution">
    <text evidence="2">The sequence shown here is derived from an EMBL/GenBank/DDBJ whole genome shotgun (WGS) entry which is preliminary data.</text>
</comment>
<keyword evidence="1" id="KW-0472">Membrane</keyword>
<keyword evidence="1" id="KW-1133">Transmembrane helix</keyword>